<comment type="caution">
    <text evidence="1">The sequence shown here is derived from an EMBL/GenBank/DDBJ whole genome shotgun (WGS) entry which is preliminary data.</text>
</comment>
<dbReference type="Proteomes" id="UP000176939">
    <property type="component" value="Unassembled WGS sequence"/>
</dbReference>
<evidence type="ECO:0000313" key="1">
    <source>
        <dbReference type="EMBL" id="OGM10457.1"/>
    </source>
</evidence>
<protein>
    <submittedName>
        <fullName evidence="1">Uncharacterized protein</fullName>
    </submittedName>
</protein>
<dbReference type="EMBL" id="MGFQ01000010">
    <property type="protein sequence ID" value="OGM10457.1"/>
    <property type="molecule type" value="Genomic_DNA"/>
</dbReference>
<proteinExistence type="predicted"/>
<organism evidence="1 2">
    <name type="scientific">Candidatus Woesebacteria bacterium RBG_13_36_22</name>
    <dbReference type="NCBI Taxonomy" id="1802478"/>
    <lineage>
        <taxon>Bacteria</taxon>
        <taxon>Candidatus Woeseibacteriota</taxon>
    </lineage>
</organism>
<name>A0A1F7X610_9BACT</name>
<evidence type="ECO:0000313" key="2">
    <source>
        <dbReference type="Proteomes" id="UP000176939"/>
    </source>
</evidence>
<sequence>MGIRTIEEKKYTVQLYYITWHACCESVREGQNQLSYSDMDGDHCYFNRFFEYLQAGWDILKMEDQLSVVLTGDVFPIEKHNVEKGVRRALARYIHQYPEWGGYIGVTVEKPDRPRLPGERIVDYPYIIDSKKVDKIVEEVLESLKNKPIEDFVINLEDVVGENK</sequence>
<dbReference type="AlphaFoldDB" id="A0A1F7X610"/>
<gene>
    <name evidence="1" type="ORF">A2Z67_04065</name>
</gene>
<accession>A0A1F7X610</accession>
<reference evidence="1 2" key="1">
    <citation type="journal article" date="2016" name="Nat. Commun.">
        <title>Thousands of microbial genomes shed light on interconnected biogeochemical processes in an aquifer system.</title>
        <authorList>
            <person name="Anantharaman K."/>
            <person name="Brown C.T."/>
            <person name="Hug L.A."/>
            <person name="Sharon I."/>
            <person name="Castelle C.J."/>
            <person name="Probst A.J."/>
            <person name="Thomas B.C."/>
            <person name="Singh A."/>
            <person name="Wilkins M.J."/>
            <person name="Karaoz U."/>
            <person name="Brodie E.L."/>
            <person name="Williams K.H."/>
            <person name="Hubbard S.S."/>
            <person name="Banfield J.F."/>
        </authorList>
    </citation>
    <scope>NUCLEOTIDE SEQUENCE [LARGE SCALE GENOMIC DNA]</scope>
</reference>